<feature type="signal peptide" evidence="2">
    <location>
        <begin position="1"/>
        <end position="22"/>
    </location>
</feature>
<protein>
    <recommendedName>
        <fullName evidence="4">Secreted protein</fullName>
    </recommendedName>
</protein>
<keyword evidence="1" id="KW-1133">Transmembrane helix</keyword>
<evidence type="ECO:0008006" key="4">
    <source>
        <dbReference type="Google" id="ProtNLM"/>
    </source>
</evidence>
<evidence type="ECO:0000313" key="3">
    <source>
        <dbReference type="EMBL" id="MBW73480.1"/>
    </source>
</evidence>
<evidence type="ECO:0000256" key="1">
    <source>
        <dbReference type="SAM" id="Phobius"/>
    </source>
</evidence>
<reference evidence="3" key="1">
    <citation type="submission" date="2018-01" db="EMBL/GenBank/DDBJ databases">
        <title>An insight into the sialome of Amazonian anophelines.</title>
        <authorList>
            <person name="Ribeiro J.M."/>
            <person name="Scarpassa V."/>
            <person name="Calvo E."/>
        </authorList>
    </citation>
    <scope>NUCLEOTIDE SEQUENCE</scope>
</reference>
<evidence type="ECO:0000256" key="2">
    <source>
        <dbReference type="SAM" id="SignalP"/>
    </source>
</evidence>
<sequence>MILDFLIFSQLKLLFFYSPGWSFSLFPTQKHAPFWVHFSAAPLFRSHAPLIDLSWLIRCSAAMTPMLMLMLIMMITRCTKGVSKANRGYRA</sequence>
<dbReference type="EMBL" id="GGFL01009302">
    <property type="protein sequence ID" value="MBW73480.1"/>
    <property type="molecule type" value="Transcribed_RNA"/>
</dbReference>
<organism evidence="3">
    <name type="scientific">Anopheles darlingi</name>
    <name type="common">Mosquito</name>
    <dbReference type="NCBI Taxonomy" id="43151"/>
    <lineage>
        <taxon>Eukaryota</taxon>
        <taxon>Metazoa</taxon>
        <taxon>Ecdysozoa</taxon>
        <taxon>Arthropoda</taxon>
        <taxon>Hexapoda</taxon>
        <taxon>Insecta</taxon>
        <taxon>Pterygota</taxon>
        <taxon>Neoptera</taxon>
        <taxon>Endopterygota</taxon>
        <taxon>Diptera</taxon>
        <taxon>Nematocera</taxon>
        <taxon>Culicoidea</taxon>
        <taxon>Culicidae</taxon>
        <taxon>Anophelinae</taxon>
        <taxon>Anopheles</taxon>
    </lineage>
</organism>
<proteinExistence type="predicted"/>
<keyword evidence="1" id="KW-0472">Membrane</keyword>
<feature type="transmembrane region" description="Helical" evidence="1">
    <location>
        <begin position="55"/>
        <end position="75"/>
    </location>
</feature>
<dbReference type="AlphaFoldDB" id="A0A2M4D7C8"/>
<name>A0A2M4D7C8_ANODA</name>
<accession>A0A2M4D7C8</accession>
<keyword evidence="1" id="KW-0812">Transmembrane</keyword>
<keyword evidence="2" id="KW-0732">Signal</keyword>
<feature type="chain" id="PRO_5014766480" description="Secreted protein" evidence="2">
    <location>
        <begin position="23"/>
        <end position="91"/>
    </location>
</feature>